<accession>A0AAE1VS58</accession>
<name>A0AAE1VS58_9SOLA</name>
<gene>
    <name evidence="1" type="ORF">RND71_009775</name>
</gene>
<dbReference type="EMBL" id="JAVYJV010000005">
    <property type="protein sequence ID" value="KAK4370300.1"/>
    <property type="molecule type" value="Genomic_DNA"/>
</dbReference>
<dbReference type="AlphaFoldDB" id="A0AAE1VS58"/>
<protein>
    <submittedName>
        <fullName evidence="1">Uncharacterized protein</fullName>
    </submittedName>
</protein>
<proteinExistence type="predicted"/>
<dbReference type="Proteomes" id="UP001291623">
    <property type="component" value="Unassembled WGS sequence"/>
</dbReference>
<organism evidence="1 2">
    <name type="scientific">Anisodus tanguticus</name>
    <dbReference type="NCBI Taxonomy" id="243964"/>
    <lineage>
        <taxon>Eukaryota</taxon>
        <taxon>Viridiplantae</taxon>
        <taxon>Streptophyta</taxon>
        <taxon>Embryophyta</taxon>
        <taxon>Tracheophyta</taxon>
        <taxon>Spermatophyta</taxon>
        <taxon>Magnoliopsida</taxon>
        <taxon>eudicotyledons</taxon>
        <taxon>Gunneridae</taxon>
        <taxon>Pentapetalae</taxon>
        <taxon>asterids</taxon>
        <taxon>lamiids</taxon>
        <taxon>Solanales</taxon>
        <taxon>Solanaceae</taxon>
        <taxon>Solanoideae</taxon>
        <taxon>Hyoscyameae</taxon>
        <taxon>Anisodus</taxon>
    </lineage>
</organism>
<reference evidence="1" key="1">
    <citation type="submission" date="2023-12" db="EMBL/GenBank/DDBJ databases">
        <title>Genome assembly of Anisodus tanguticus.</title>
        <authorList>
            <person name="Wang Y.-J."/>
        </authorList>
    </citation>
    <scope>NUCLEOTIDE SEQUENCE</scope>
    <source>
        <strain evidence="1">KB-2021</strain>
        <tissue evidence="1">Leaf</tissue>
    </source>
</reference>
<sequence>MRQGQIPQHAEFLRACGESNPRCPMPERLIAPRLCHWTMPRRTKLCMIYNIKIISKMCFTEYWLLTFVEDLLTPDHTKQKTSEEPKPWIPTISSLRNYIEGPLTPETVYNTAKSINITLAQITSHMMVDDSGEANVSEAALISGKETKSSRIKMYPRPPMILVEPLKLDKCGNVLCPRLMIIKNGISMICDKSTCGLHHILGGYSMSHLLRIMATRDGHMDTFEVLVYPANILFVILV</sequence>
<keyword evidence="2" id="KW-1185">Reference proteome</keyword>
<evidence type="ECO:0000313" key="2">
    <source>
        <dbReference type="Proteomes" id="UP001291623"/>
    </source>
</evidence>
<evidence type="ECO:0000313" key="1">
    <source>
        <dbReference type="EMBL" id="KAK4370300.1"/>
    </source>
</evidence>
<comment type="caution">
    <text evidence="1">The sequence shown here is derived from an EMBL/GenBank/DDBJ whole genome shotgun (WGS) entry which is preliminary data.</text>
</comment>